<accession>A0ABT4B4Z0</accession>
<sequence>MNPQLTIDYGAVATRAVLVWPGRWIPLAFDGQVELSSAVHLADGHILVGSRAWQYAEHDPDGFVASPLHAGTGQIHVRGTAVEVADLVAATLRHVRTEAVQAAGGHIDDVRLVVPAGWGPRRHTWLRHICHTAGLPVTHLVTTPVAVARAAVPAPQSPPTPGATALVIDVGSGCEATVVTYGLEGWEVLSTLTDPDAGGDRIDAALTTAVTKAQTGHLTAGQQWTLLAAVRAAKQALTGQAAVTVPLPAARPAAVLTLAGLQQAAQPALEQAAALAATAVANADLTVEQIGAVHVIGAAAATPGTDATIAAKLGRPVQLAPYPGMTAAICAAESTTQSVPGPVALPPLRRLLGMAVPAVAALLLYAHFLLTADFNNGTPQRPRPGYYVLANWGELTVACVLICVTALQAAAILAALLVHQNPASGSAGQPPSRIAGGLLAAAGIGAALAGLLAITAAEFFAQPIADLMRWALLPLLPLLTAAIALAAVSHRLPQPPASGWDSMLAFPALSVVTATAGIAGIALWWHGPVPAALNGWADILGTAGGLLTGVAVAAALVRHPAGRVVLAVLVGFCTLILSRSGPDTVAVVYALSVAAWCGIRGWTVGRIPSP</sequence>
<dbReference type="InterPro" id="IPR043129">
    <property type="entry name" value="ATPase_NBD"/>
</dbReference>
<comment type="caution">
    <text evidence="5">The sequence shown here is derived from an EMBL/GenBank/DDBJ whole genome shotgun (WGS) entry which is preliminary data.</text>
</comment>
<dbReference type="InterPro" id="IPR013126">
    <property type="entry name" value="Hsp_70_fam"/>
</dbReference>
<dbReference type="RefSeq" id="WP_267565947.1">
    <property type="nucleotide sequence ID" value="NZ_JAPNTZ010000009.1"/>
</dbReference>
<evidence type="ECO:0000256" key="2">
    <source>
        <dbReference type="ARBA" id="ARBA00022840"/>
    </source>
</evidence>
<dbReference type="PANTHER" id="PTHR42749:SF1">
    <property type="entry name" value="CELL SHAPE-DETERMINING PROTEIN MREB"/>
    <property type="match status" value="1"/>
</dbReference>
<feature type="transmembrane region" description="Helical" evidence="4">
    <location>
        <begin position="351"/>
        <end position="372"/>
    </location>
</feature>
<protein>
    <submittedName>
        <fullName evidence="5">Hsp70 family protein</fullName>
    </submittedName>
</protein>
<feature type="transmembrane region" description="Helical" evidence="4">
    <location>
        <begin position="392"/>
        <end position="418"/>
    </location>
</feature>
<feature type="transmembrane region" description="Helical" evidence="4">
    <location>
        <begin position="467"/>
        <end position="492"/>
    </location>
</feature>
<keyword evidence="4" id="KW-0812">Transmembrane</keyword>
<dbReference type="PANTHER" id="PTHR42749">
    <property type="entry name" value="CELL SHAPE-DETERMINING PROTEIN MREB"/>
    <property type="match status" value="1"/>
</dbReference>
<dbReference type="Gene3D" id="3.90.640.10">
    <property type="entry name" value="Actin, Chain A, domain 4"/>
    <property type="match status" value="1"/>
</dbReference>
<organism evidence="5 6">
    <name type="scientific">Paractinoplanes pyxinae</name>
    <dbReference type="NCBI Taxonomy" id="2997416"/>
    <lineage>
        <taxon>Bacteria</taxon>
        <taxon>Bacillati</taxon>
        <taxon>Actinomycetota</taxon>
        <taxon>Actinomycetes</taxon>
        <taxon>Micromonosporales</taxon>
        <taxon>Micromonosporaceae</taxon>
        <taxon>Paractinoplanes</taxon>
    </lineage>
</organism>
<evidence type="ECO:0000256" key="1">
    <source>
        <dbReference type="ARBA" id="ARBA00022741"/>
    </source>
</evidence>
<keyword evidence="6" id="KW-1185">Reference proteome</keyword>
<dbReference type="Proteomes" id="UP001151002">
    <property type="component" value="Unassembled WGS sequence"/>
</dbReference>
<feature type="transmembrane region" description="Helical" evidence="4">
    <location>
        <begin position="539"/>
        <end position="557"/>
    </location>
</feature>
<feature type="transmembrane region" description="Helical" evidence="4">
    <location>
        <begin position="564"/>
        <end position="580"/>
    </location>
</feature>
<evidence type="ECO:0000256" key="3">
    <source>
        <dbReference type="ARBA" id="ARBA00023186"/>
    </source>
</evidence>
<dbReference type="SUPFAM" id="SSF53067">
    <property type="entry name" value="Actin-like ATPase domain"/>
    <property type="match status" value="2"/>
</dbReference>
<feature type="transmembrane region" description="Helical" evidence="4">
    <location>
        <begin position="586"/>
        <end position="605"/>
    </location>
</feature>
<keyword evidence="2" id="KW-0067">ATP-binding</keyword>
<feature type="transmembrane region" description="Helical" evidence="4">
    <location>
        <begin position="504"/>
        <end position="527"/>
    </location>
</feature>
<keyword evidence="4" id="KW-1133">Transmembrane helix</keyword>
<evidence type="ECO:0000313" key="5">
    <source>
        <dbReference type="EMBL" id="MCY1141554.1"/>
    </source>
</evidence>
<keyword evidence="4" id="KW-0472">Membrane</keyword>
<name>A0ABT4B4Z0_9ACTN</name>
<dbReference type="Gene3D" id="3.30.420.40">
    <property type="match status" value="2"/>
</dbReference>
<gene>
    <name evidence="5" type="ORF">OWR29_26450</name>
</gene>
<feature type="transmembrane region" description="Helical" evidence="4">
    <location>
        <begin position="438"/>
        <end position="461"/>
    </location>
</feature>
<reference evidence="5" key="1">
    <citation type="submission" date="2022-11" db="EMBL/GenBank/DDBJ databases">
        <authorList>
            <person name="Somphong A."/>
            <person name="Phongsopitanun W."/>
        </authorList>
    </citation>
    <scope>NUCLEOTIDE SEQUENCE</scope>
    <source>
        <strain evidence="5">Pm04-4</strain>
    </source>
</reference>
<keyword evidence="1" id="KW-0547">Nucleotide-binding</keyword>
<dbReference type="Pfam" id="PF00012">
    <property type="entry name" value="HSP70"/>
    <property type="match status" value="1"/>
</dbReference>
<proteinExistence type="predicted"/>
<keyword evidence="3" id="KW-0143">Chaperone</keyword>
<dbReference type="EMBL" id="JAPNTZ010000009">
    <property type="protein sequence ID" value="MCY1141554.1"/>
    <property type="molecule type" value="Genomic_DNA"/>
</dbReference>
<evidence type="ECO:0000313" key="6">
    <source>
        <dbReference type="Proteomes" id="UP001151002"/>
    </source>
</evidence>
<evidence type="ECO:0000256" key="4">
    <source>
        <dbReference type="SAM" id="Phobius"/>
    </source>
</evidence>